<dbReference type="FunCoup" id="G8ZTC1">
    <property type="interactions" value="84"/>
</dbReference>
<dbReference type="GeneID" id="11502300"/>
<sequence length="557" mass="64576">MTLTLKDINSAATGSFSYNHFSKISILQETYKAESHGSPDLILRQRFKRTHEKSCKRFTRSSGRDWCDARDLDENKMLAHLLSTDTDSVLEFSISSDRPHHDSEFQLFTPPMLEGNTLLTLEELNAQIALLLAEYCPRRGTNFLSELTLTLITQAVQLNQAFARFKDVGSSDKNVTTFVQLCNKIMRDLWLRSLSDSIEHMHTMLLILERFEGQYNKVEVRGITDPGIGTVLRKWSLLNYFPPVLINSLKFKVESSTICDDDCNMIANSELFKIAFVTLAIESSKGFAKMINILIDLRAYESFTNHIVVNYLELLLACTIDTRVGEIMIGLEQVIKRWITVKESTEPLTRTIFHQWAQRVMITYKIQQEQEIRLNGTQDEADVMFDKWEVAKLFVSEILQFIQPEPTSQARSDTLGWLTVFDEYYDAASNPNDCIREPSQFELDSISIKSIPQRRTTAKRDAIKRWASYSKDKVTQSCHRIKRRFQRVFHMHTNHALITSVRYYSALNGRNYEYHYPDETPGFTSDQCAHVQRLTQKLYKSEQRGKRKRDALRVIFM</sequence>
<dbReference type="OrthoDB" id="4058896at2759"/>
<dbReference type="AlphaFoldDB" id="G8ZTC1"/>
<keyword evidence="2" id="KW-1185">Reference proteome</keyword>
<dbReference type="Proteomes" id="UP000005627">
    <property type="component" value="Chromosome 4"/>
</dbReference>
<protein>
    <submittedName>
        <fullName evidence="1">Uncharacterized protein</fullName>
    </submittedName>
</protein>
<dbReference type="EMBL" id="HE616745">
    <property type="protein sequence ID" value="CCE91865.1"/>
    <property type="molecule type" value="Genomic_DNA"/>
</dbReference>
<proteinExistence type="predicted"/>
<accession>G8ZTC1</accession>
<reference evidence="1 2" key="1">
    <citation type="journal article" date="2011" name="Proc. Natl. Acad. Sci. U.S.A.">
        <title>Evolutionary erosion of yeast sex chromosomes by mating-type switching accidents.</title>
        <authorList>
            <person name="Gordon J.L."/>
            <person name="Armisen D."/>
            <person name="Proux-Wera E."/>
            <person name="Oheigeartaigh S.S."/>
            <person name="Byrne K.P."/>
            <person name="Wolfe K.H."/>
        </authorList>
    </citation>
    <scope>NUCLEOTIDE SEQUENCE [LARGE SCALE GENOMIC DNA]</scope>
    <source>
        <strain evidence="2">ATCC 10662 / CBS 1146 / NBRC 0425 / NCYC 2629 / NRRL Y-866</strain>
    </source>
</reference>
<organism evidence="1 2">
    <name type="scientific">Torulaspora delbrueckii</name>
    <name type="common">Yeast</name>
    <name type="synonym">Candida colliculosa</name>
    <dbReference type="NCBI Taxonomy" id="4950"/>
    <lineage>
        <taxon>Eukaryota</taxon>
        <taxon>Fungi</taxon>
        <taxon>Dikarya</taxon>
        <taxon>Ascomycota</taxon>
        <taxon>Saccharomycotina</taxon>
        <taxon>Saccharomycetes</taxon>
        <taxon>Saccharomycetales</taxon>
        <taxon>Saccharomycetaceae</taxon>
        <taxon>Torulaspora</taxon>
    </lineage>
</organism>
<evidence type="ECO:0000313" key="1">
    <source>
        <dbReference type="EMBL" id="CCE91865.1"/>
    </source>
</evidence>
<dbReference type="eggNOG" id="ENOG502S9KC">
    <property type="taxonomic scope" value="Eukaryota"/>
</dbReference>
<gene>
    <name evidence="1" type="primary">TDEL0D02810</name>
    <name evidence="1" type="ORF">TDEL_0D02810</name>
</gene>
<dbReference type="RefSeq" id="XP_003681076.1">
    <property type="nucleotide sequence ID" value="XM_003681028.1"/>
</dbReference>
<dbReference type="KEGG" id="tdl:TDEL_0D02810"/>
<name>G8ZTC1_TORDE</name>
<evidence type="ECO:0000313" key="2">
    <source>
        <dbReference type="Proteomes" id="UP000005627"/>
    </source>
</evidence>
<dbReference type="InParanoid" id="G8ZTC1"/>
<dbReference type="HOGENOM" id="CLU_489325_0_0_1"/>